<sequence>MEPFKSYGTGMTSKLFCFMFYIYDGNVAVIKDLPKKEQKFKKASQQAESVGLPTKKKKPKTKERKLEESSSANLQGNSNGIKKKKALFDSDEDEDMNGDIKFANDNDSEMEMDDDFGSDDEGISDNGGSLSDY</sequence>
<proteinExistence type="predicted"/>
<evidence type="ECO:0000256" key="1">
    <source>
        <dbReference type="SAM" id="MobiDB-lite"/>
    </source>
</evidence>
<feature type="region of interest" description="Disordered" evidence="1">
    <location>
        <begin position="37"/>
        <end position="133"/>
    </location>
</feature>
<evidence type="ECO:0000313" key="3">
    <source>
        <dbReference type="Proteomes" id="UP000271889"/>
    </source>
</evidence>
<feature type="compositionally biased region" description="Basic residues" evidence="1">
    <location>
        <begin position="54"/>
        <end position="63"/>
    </location>
</feature>
<dbReference type="AlphaFoldDB" id="A0A3P7NHR7"/>
<organism evidence="2 3">
    <name type="scientific">Cylicostephanus goldi</name>
    <name type="common">Nematode worm</name>
    <dbReference type="NCBI Taxonomy" id="71465"/>
    <lineage>
        <taxon>Eukaryota</taxon>
        <taxon>Metazoa</taxon>
        <taxon>Ecdysozoa</taxon>
        <taxon>Nematoda</taxon>
        <taxon>Chromadorea</taxon>
        <taxon>Rhabditida</taxon>
        <taxon>Rhabditina</taxon>
        <taxon>Rhabditomorpha</taxon>
        <taxon>Strongyloidea</taxon>
        <taxon>Strongylidae</taxon>
        <taxon>Cylicostephanus</taxon>
    </lineage>
</organism>
<protein>
    <submittedName>
        <fullName evidence="2">Uncharacterized protein</fullName>
    </submittedName>
</protein>
<gene>
    <name evidence="2" type="ORF">CGOC_LOCUS11615</name>
</gene>
<keyword evidence="3" id="KW-1185">Reference proteome</keyword>
<reference evidence="2 3" key="1">
    <citation type="submission" date="2018-11" db="EMBL/GenBank/DDBJ databases">
        <authorList>
            <consortium name="Pathogen Informatics"/>
        </authorList>
    </citation>
    <scope>NUCLEOTIDE SEQUENCE [LARGE SCALE GENOMIC DNA]</scope>
</reference>
<feature type="compositionally biased region" description="Polar residues" evidence="1">
    <location>
        <begin position="69"/>
        <end position="80"/>
    </location>
</feature>
<evidence type="ECO:0000313" key="2">
    <source>
        <dbReference type="EMBL" id="VDN30681.1"/>
    </source>
</evidence>
<dbReference type="EMBL" id="UYRV01117506">
    <property type="protein sequence ID" value="VDN30681.1"/>
    <property type="molecule type" value="Genomic_DNA"/>
</dbReference>
<accession>A0A3P7NHR7</accession>
<name>A0A3P7NHR7_CYLGO</name>
<dbReference type="Proteomes" id="UP000271889">
    <property type="component" value="Unassembled WGS sequence"/>
</dbReference>
<feature type="compositionally biased region" description="Acidic residues" evidence="1">
    <location>
        <begin position="106"/>
        <end position="123"/>
    </location>
</feature>